<proteinExistence type="predicted"/>
<keyword evidence="3" id="KW-1185">Reference proteome</keyword>
<organism evidence="2 3">
    <name type="scientific">Zingiber officinale</name>
    <name type="common">Ginger</name>
    <name type="synonym">Amomum zingiber</name>
    <dbReference type="NCBI Taxonomy" id="94328"/>
    <lineage>
        <taxon>Eukaryota</taxon>
        <taxon>Viridiplantae</taxon>
        <taxon>Streptophyta</taxon>
        <taxon>Embryophyta</taxon>
        <taxon>Tracheophyta</taxon>
        <taxon>Spermatophyta</taxon>
        <taxon>Magnoliopsida</taxon>
        <taxon>Liliopsida</taxon>
        <taxon>Zingiberales</taxon>
        <taxon>Zingiberaceae</taxon>
        <taxon>Zingiber</taxon>
    </lineage>
</organism>
<dbReference type="EMBL" id="JACMSC010000011">
    <property type="protein sequence ID" value="KAG6500586.1"/>
    <property type="molecule type" value="Genomic_DNA"/>
</dbReference>
<evidence type="ECO:0000313" key="2">
    <source>
        <dbReference type="EMBL" id="KAG6500586.1"/>
    </source>
</evidence>
<dbReference type="PANTHER" id="PTHR33052">
    <property type="entry name" value="DUF4228 DOMAIN PROTEIN-RELATED"/>
    <property type="match status" value="1"/>
</dbReference>
<dbReference type="Proteomes" id="UP000734854">
    <property type="component" value="Unassembled WGS sequence"/>
</dbReference>
<gene>
    <name evidence="2" type="ORF">ZIOFF_040434</name>
</gene>
<name>A0A8J5G669_ZINOF</name>
<dbReference type="Pfam" id="PF14009">
    <property type="entry name" value="PADRE"/>
    <property type="match status" value="1"/>
</dbReference>
<dbReference type="AlphaFoldDB" id="A0A8J5G669"/>
<comment type="caution">
    <text evidence="2">The sequence shown here is derived from an EMBL/GenBank/DDBJ whole genome shotgun (WGS) entry which is preliminary data.</text>
</comment>
<sequence length="211" mass="23511">MGAYISSASGTASVSDESKHQHLQTAKVIAPDGRLLEYHAETTVRAVLADAGHHLLNIFLCSSDELYFNAKILALAAEDTLRLGQIYFLLPFSKLHHPLSGPDMAELAVRASVALSAYASDDSERRRKSGQRLMPAAAELEQAAVLNEVVNEKEIGFYSEICSSDQDYASNSSFEKKKMKMMMKRSESVRINSRQRRRSRSQRLSMIEEIV</sequence>
<evidence type="ECO:0000313" key="3">
    <source>
        <dbReference type="Proteomes" id="UP000734854"/>
    </source>
</evidence>
<reference evidence="2 3" key="1">
    <citation type="submission" date="2020-08" db="EMBL/GenBank/DDBJ databases">
        <title>Plant Genome Project.</title>
        <authorList>
            <person name="Zhang R.-G."/>
        </authorList>
    </citation>
    <scope>NUCLEOTIDE SEQUENCE [LARGE SCALE GENOMIC DNA]</scope>
    <source>
        <tissue evidence="2">Rhizome</tissue>
    </source>
</reference>
<dbReference type="InterPro" id="IPR025322">
    <property type="entry name" value="PADRE_dom"/>
</dbReference>
<accession>A0A8J5G669</accession>
<protein>
    <submittedName>
        <fullName evidence="2">Uncharacterized protein</fullName>
    </submittedName>
</protein>
<feature type="region of interest" description="Disordered" evidence="1">
    <location>
        <begin position="185"/>
        <end position="204"/>
    </location>
</feature>
<evidence type="ECO:0000256" key="1">
    <source>
        <dbReference type="SAM" id="MobiDB-lite"/>
    </source>
</evidence>